<dbReference type="PROSITE" id="PS50850">
    <property type="entry name" value="MFS"/>
    <property type="match status" value="1"/>
</dbReference>
<comment type="caution">
    <text evidence="8">The sequence shown here is derived from an EMBL/GenBank/DDBJ whole genome shotgun (WGS) entry which is preliminary data.</text>
</comment>
<dbReference type="Gene3D" id="1.20.1250.20">
    <property type="entry name" value="MFS general substrate transporter like domains"/>
    <property type="match status" value="2"/>
</dbReference>
<dbReference type="SUPFAM" id="SSF103473">
    <property type="entry name" value="MFS general substrate transporter"/>
    <property type="match status" value="1"/>
</dbReference>
<evidence type="ECO:0000256" key="4">
    <source>
        <dbReference type="ARBA" id="ARBA00022989"/>
    </source>
</evidence>
<keyword evidence="4 6" id="KW-1133">Transmembrane helix</keyword>
<dbReference type="OrthoDB" id="446368at2759"/>
<comment type="subcellular location">
    <subcellularLocation>
        <location evidence="1">Membrane</location>
        <topology evidence="1">Multi-pass membrane protein</topology>
    </subcellularLocation>
</comment>
<keyword evidence="2" id="KW-0813">Transport</keyword>
<reference evidence="8 9" key="1">
    <citation type="submission" date="2019-07" db="EMBL/GenBank/DDBJ databases">
        <title>Draft genome assembly of a fouling barnacle, Amphibalanus amphitrite (Darwin, 1854): The first reference genome for Thecostraca.</title>
        <authorList>
            <person name="Kim W."/>
        </authorList>
    </citation>
    <scope>NUCLEOTIDE SEQUENCE [LARGE SCALE GENOMIC DNA]</scope>
    <source>
        <strain evidence="8">SNU_AA5</strain>
        <tissue evidence="8">Soma without cirri and trophi</tissue>
    </source>
</reference>
<dbReference type="Pfam" id="PF07690">
    <property type="entry name" value="MFS_1"/>
    <property type="match status" value="1"/>
</dbReference>
<evidence type="ECO:0000256" key="6">
    <source>
        <dbReference type="SAM" id="Phobius"/>
    </source>
</evidence>
<keyword evidence="5 6" id="KW-0472">Membrane</keyword>
<feature type="transmembrane region" description="Helical" evidence="6">
    <location>
        <begin position="42"/>
        <end position="62"/>
    </location>
</feature>
<organism evidence="8 9">
    <name type="scientific">Amphibalanus amphitrite</name>
    <name type="common">Striped barnacle</name>
    <name type="synonym">Balanus amphitrite</name>
    <dbReference type="NCBI Taxonomy" id="1232801"/>
    <lineage>
        <taxon>Eukaryota</taxon>
        <taxon>Metazoa</taxon>
        <taxon>Ecdysozoa</taxon>
        <taxon>Arthropoda</taxon>
        <taxon>Crustacea</taxon>
        <taxon>Multicrustacea</taxon>
        <taxon>Cirripedia</taxon>
        <taxon>Thoracica</taxon>
        <taxon>Thoracicalcarea</taxon>
        <taxon>Balanomorpha</taxon>
        <taxon>Balanoidea</taxon>
        <taxon>Balanidae</taxon>
        <taxon>Amphibalaninae</taxon>
        <taxon>Amphibalanus</taxon>
    </lineage>
</organism>
<dbReference type="AlphaFoldDB" id="A0A6A4VL78"/>
<feature type="transmembrane region" description="Helical" evidence="6">
    <location>
        <begin position="101"/>
        <end position="127"/>
    </location>
</feature>
<feature type="transmembrane region" description="Helical" evidence="6">
    <location>
        <begin position="74"/>
        <end position="95"/>
    </location>
</feature>
<feature type="transmembrane region" description="Helical" evidence="6">
    <location>
        <begin position="166"/>
        <end position="183"/>
    </location>
</feature>
<evidence type="ECO:0000256" key="1">
    <source>
        <dbReference type="ARBA" id="ARBA00004141"/>
    </source>
</evidence>
<dbReference type="PANTHER" id="PTHR23506">
    <property type="entry name" value="GH10249P"/>
    <property type="match status" value="1"/>
</dbReference>
<evidence type="ECO:0000256" key="3">
    <source>
        <dbReference type="ARBA" id="ARBA00022692"/>
    </source>
</evidence>
<gene>
    <name evidence="8" type="primary">Slc18b1_9</name>
    <name evidence="8" type="ORF">FJT64_011673</name>
</gene>
<feature type="transmembrane region" description="Helical" evidence="6">
    <location>
        <begin position="204"/>
        <end position="226"/>
    </location>
</feature>
<name>A0A6A4VL78_AMPAM</name>
<sequence>MGQRQRIVFWLAGLVNFGVSASVGTMAPFFPQEATSRGMSATTAALVFGAYPLSALVCSAFMTKLVPFLGPKNVFVAGTVAVGVGNVCFGLLIYVRDLQMFTVYCFVIRVMMGTGSGANLTSTFTYVASTFTEKISLTLGLLEVFTSLGLCVGPALGGLLFEVGGYSMPFYAVGAFLLLLLPINALAMPKIEGRSSHSLSYGRALIYPPMYVTLGAVAMVTMVFAFFDATVAQHLADRFTLSPRPIGLILLLFAVCYGLSSPVFGRISDALGKHRLIMAGVSLTLGSVALVAVSPPDLLNFIPSDALWVTLLSLCLVSVASAATLIPTFAVLCDLVKGPLGFPEDVQTDALVSAAFQTFFYLGAF</sequence>
<feature type="transmembrane region" description="Helical" evidence="6">
    <location>
        <begin position="7"/>
        <end position="30"/>
    </location>
</feature>
<evidence type="ECO:0000313" key="9">
    <source>
        <dbReference type="Proteomes" id="UP000440578"/>
    </source>
</evidence>
<evidence type="ECO:0000313" key="8">
    <source>
        <dbReference type="EMBL" id="KAF0290121.1"/>
    </source>
</evidence>
<dbReference type="InterPro" id="IPR020846">
    <property type="entry name" value="MFS_dom"/>
</dbReference>
<proteinExistence type="predicted"/>
<evidence type="ECO:0000256" key="5">
    <source>
        <dbReference type="ARBA" id="ARBA00023136"/>
    </source>
</evidence>
<dbReference type="InterPro" id="IPR036259">
    <property type="entry name" value="MFS_trans_sf"/>
</dbReference>
<evidence type="ECO:0000256" key="2">
    <source>
        <dbReference type="ARBA" id="ARBA00022448"/>
    </source>
</evidence>
<feature type="domain" description="Major facilitator superfamily (MFS) profile" evidence="7">
    <location>
        <begin position="8"/>
        <end position="365"/>
    </location>
</feature>
<feature type="transmembrane region" description="Helical" evidence="6">
    <location>
        <begin position="306"/>
        <end position="332"/>
    </location>
</feature>
<dbReference type="Proteomes" id="UP000440578">
    <property type="component" value="Unassembled WGS sequence"/>
</dbReference>
<dbReference type="EMBL" id="VIIS01001980">
    <property type="protein sequence ID" value="KAF0290121.1"/>
    <property type="molecule type" value="Genomic_DNA"/>
</dbReference>
<feature type="transmembrane region" description="Helical" evidence="6">
    <location>
        <begin position="276"/>
        <end position="294"/>
    </location>
</feature>
<dbReference type="GO" id="GO:0016020">
    <property type="term" value="C:membrane"/>
    <property type="evidence" value="ECO:0007669"/>
    <property type="project" value="UniProtKB-SubCell"/>
</dbReference>
<keyword evidence="3 6" id="KW-0812">Transmembrane</keyword>
<dbReference type="GO" id="GO:0022857">
    <property type="term" value="F:transmembrane transporter activity"/>
    <property type="evidence" value="ECO:0007669"/>
    <property type="project" value="InterPro"/>
</dbReference>
<protein>
    <submittedName>
        <fullName evidence="8">MFS-type transporter SLC18B1</fullName>
    </submittedName>
</protein>
<feature type="transmembrane region" description="Helical" evidence="6">
    <location>
        <begin position="246"/>
        <end position="264"/>
    </location>
</feature>
<accession>A0A6A4VL78</accession>
<dbReference type="InterPro" id="IPR011701">
    <property type="entry name" value="MFS"/>
</dbReference>
<dbReference type="InterPro" id="IPR050930">
    <property type="entry name" value="MFS_Vesicular_Transporter"/>
</dbReference>
<dbReference type="PANTHER" id="PTHR23506:SF28">
    <property type="entry name" value="MFS-TYPE TRANSPORTER SLC18B1-LIKE PROTEIN"/>
    <property type="match status" value="1"/>
</dbReference>
<keyword evidence="9" id="KW-1185">Reference proteome</keyword>
<feature type="transmembrane region" description="Helical" evidence="6">
    <location>
        <begin position="139"/>
        <end position="160"/>
    </location>
</feature>
<evidence type="ECO:0000259" key="7">
    <source>
        <dbReference type="PROSITE" id="PS50850"/>
    </source>
</evidence>